<keyword evidence="3" id="KW-1185">Reference proteome</keyword>
<organism evidence="2 3">
    <name type="scientific">Fictibacillus macauensis ZFHKF-1</name>
    <dbReference type="NCBI Taxonomy" id="1196324"/>
    <lineage>
        <taxon>Bacteria</taxon>
        <taxon>Bacillati</taxon>
        <taxon>Bacillota</taxon>
        <taxon>Bacilli</taxon>
        <taxon>Bacillales</taxon>
        <taxon>Fictibacillaceae</taxon>
        <taxon>Fictibacillus</taxon>
    </lineage>
</organism>
<sequence length="153" mass="18196">MISGKISHVVSGFAPTMAKAISAVFPHVIHILDRFYLIQFFTKALQRRRRNLEKAKKQYQTRLIDRCLARQPEDLRTEEREWGVEWKQEDPAVKHIHEALNHMRYVLKATTLKQAARRLKEWLQRYQFHVCGAIAKIAKTVRYREQEYLHTGL</sequence>
<feature type="domain" description="Transposase IS204/IS1001/IS1096/IS1165 DDE" evidence="1">
    <location>
        <begin position="5"/>
        <end position="149"/>
    </location>
</feature>
<dbReference type="InterPro" id="IPR002560">
    <property type="entry name" value="Transposase_DDE"/>
</dbReference>
<dbReference type="Proteomes" id="UP000004080">
    <property type="component" value="Unassembled WGS sequence"/>
</dbReference>
<accession>I8AM11</accession>
<dbReference type="PATRIC" id="fig|1196324.3.peg.810"/>
<proteinExistence type="predicted"/>
<gene>
    <name evidence="2" type="ORF">A374_03999</name>
</gene>
<dbReference type="EMBL" id="AKKV01000020">
    <property type="protein sequence ID" value="EIT86704.1"/>
    <property type="molecule type" value="Genomic_DNA"/>
</dbReference>
<dbReference type="eggNOG" id="COG3464">
    <property type="taxonomic scope" value="Bacteria"/>
</dbReference>
<dbReference type="AlphaFoldDB" id="I8AM11"/>
<evidence type="ECO:0000259" key="1">
    <source>
        <dbReference type="Pfam" id="PF01610"/>
    </source>
</evidence>
<name>I8AM11_9BACL</name>
<dbReference type="OrthoDB" id="6197054at2"/>
<dbReference type="Pfam" id="PF01610">
    <property type="entry name" value="DDE_Tnp_ISL3"/>
    <property type="match status" value="1"/>
</dbReference>
<reference evidence="2 3" key="1">
    <citation type="journal article" date="2012" name="J. Bacteriol.">
        <title>Genome of Bacillus macauensis ZFHKF-1, a Long-Chain-Forming Bacterium.</title>
        <authorList>
            <person name="Cai L."/>
            <person name="Zhang T."/>
        </authorList>
    </citation>
    <scope>NUCLEOTIDE SEQUENCE [LARGE SCALE GENOMIC DNA]</scope>
    <source>
        <strain evidence="2 3">ZFHKF-1</strain>
    </source>
</reference>
<dbReference type="RefSeq" id="WP_007200899.1">
    <property type="nucleotide sequence ID" value="NZ_AKKV01000020.1"/>
</dbReference>
<protein>
    <submittedName>
        <fullName evidence="2">Transposase</fullName>
    </submittedName>
</protein>
<comment type="caution">
    <text evidence="2">The sequence shown here is derived from an EMBL/GenBank/DDBJ whole genome shotgun (WGS) entry which is preliminary data.</text>
</comment>
<evidence type="ECO:0000313" key="2">
    <source>
        <dbReference type="EMBL" id="EIT86704.1"/>
    </source>
</evidence>
<evidence type="ECO:0000313" key="3">
    <source>
        <dbReference type="Proteomes" id="UP000004080"/>
    </source>
</evidence>